<accession>A0A8S5UA63</accession>
<reference evidence="1" key="1">
    <citation type="journal article" date="2021" name="Proc. Natl. Acad. Sci. U.S.A.">
        <title>A Catalog of Tens of Thousands of Viruses from Human Metagenomes Reveals Hidden Associations with Chronic Diseases.</title>
        <authorList>
            <person name="Tisza M.J."/>
            <person name="Buck C.B."/>
        </authorList>
    </citation>
    <scope>NUCLEOTIDE SEQUENCE</scope>
    <source>
        <strain evidence="1">CtZYN8</strain>
    </source>
</reference>
<name>A0A8S5UA63_9CAUD</name>
<sequence length="193" mass="21607">MSELYNKEMLVGTFLDLCPFGTTVTSGESTDTVDEHFKPAKDSDAWMVANEVIDYKITPTTEDDARTVFSRDTTSYVTRKNTKVTGNTIEINSTEINPVCWQVIYQCDKLEAGKEVQPFSRNIYGQKVWARLTKYQEDKKEIMVLEVAALLKVELPTENNKLLTPKLTLEVIPSSLNSLTPTEEIAFPASAGA</sequence>
<protein>
    <submittedName>
        <fullName evidence="1">Uncharacterized protein</fullName>
    </submittedName>
</protein>
<evidence type="ECO:0000313" key="1">
    <source>
        <dbReference type="EMBL" id="DAF91375.1"/>
    </source>
</evidence>
<dbReference type="EMBL" id="BK016052">
    <property type="protein sequence ID" value="DAF91375.1"/>
    <property type="molecule type" value="Genomic_DNA"/>
</dbReference>
<organism evidence="1">
    <name type="scientific">Myoviridae sp. ctZYN8</name>
    <dbReference type="NCBI Taxonomy" id="2825128"/>
    <lineage>
        <taxon>Viruses</taxon>
        <taxon>Duplodnaviria</taxon>
        <taxon>Heunggongvirae</taxon>
        <taxon>Uroviricota</taxon>
        <taxon>Caudoviricetes</taxon>
    </lineage>
</organism>
<proteinExistence type="predicted"/>